<feature type="transmembrane region" description="Helical" evidence="5">
    <location>
        <begin position="81"/>
        <end position="102"/>
    </location>
</feature>
<gene>
    <name evidence="6" type="ORF">EV684_105145</name>
</gene>
<dbReference type="Pfam" id="PF01124">
    <property type="entry name" value="MAPEG"/>
    <property type="match status" value="1"/>
</dbReference>
<proteinExistence type="predicted"/>
<evidence type="ECO:0000256" key="4">
    <source>
        <dbReference type="ARBA" id="ARBA00023136"/>
    </source>
</evidence>
<dbReference type="GO" id="GO:0016020">
    <property type="term" value="C:membrane"/>
    <property type="evidence" value="ECO:0007669"/>
    <property type="project" value="UniProtKB-SubCell"/>
</dbReference>
<evidence type="ECO:0000313" key="7">
    <source>
        <dbReference type="Proteomes" id="UP000295106"/>
    </source>
</evidence>
<name>A0A4R2M6S3_RUBGE</name>
<evidence type="ECO:0008006" key="8">
    <source>
        <dbReference type="Google" id="ProtNLM"/>
    </source>
</evidence>
<evidence type="ECO:0000256" key="2">
    <source>
        <dbReference type="ARBA" id="ARBA00022692"/>
    </source>
</evidence>
<keyword evidence="4 5" id="KW-0472">Membrane</keyword>
<dbReference type="OrthoDB" id="8537976at2"/>
<dbReference type="EMBL" id="SLXD01000005">
    <property type="protein sequence ID" value="TCP02979.1"/>
    <property type="molecule type" value="Genomic_DNA"/>
</dbReference>
<dbReference type="SUPFAM" id="SSF161084">
    <property type="entry name" value="MAPEG domain-like"/>
    <property type="match status" value="1"/>
</dbReference>
<dbReference type="InterPro" id="IPR023352">
    <property type="entry name" value="MAPEG-like_dom_sf"/>
</dbReference>
<reference evidence="6 7" key="1">
    <citation type="submission" date="2019-03" db="EMBL/GenBank/DDBJ databases">
        <title>Genomic Encyclopedia of Type Strains, Phase IV (KMG-IV): sequencing the most valuable type-strain genomes for metagenomic binning, comparative biology and taxonomic classification.</title>
        <authorList>
            <person name="Goeker M."/>
        </authorList>
    </citation>
    <scope>NUCLEOTIDE SEQUENCE [LARGE SCALE GENOMIC DNA]</scope>
    <source>
        <strain evidence="6 7">DSM 1709</strain>
    </source>
</reference>
<dbReference type="RefSeq" id="WP_014429276.1">
    <property type="nucleotide sequence ID" value="NZ_CP181386.1"/>
</dbReference>
<dbReference type="GeneID" id="99684588"/>
<dbReference type="Gene3D" id="1.20.120.550">
    <property type="entry name" value="Membrane associated eicosanoid/glutathione metabolism-like domain"/>
    <property type="match status" value="1"/>
</dbReference>
<evidence type="ECO:0000313" key="6">
    <source>
        <dbReference type="EMBL" id="TCP02979.1"/>
    </source>
</evidence>
<feature type="transmembrane region" description="Helical" evidence="5">
    <location>
        <begin position="114"/>
        <end position="132"/>
    </location>
</feature>
<comment type="subcellular location">
    <subcellularLocation>
        <location evidence="1">Membrane</location>
    </subcellularLocation>
</comment>
<protein>
    <recommendedName>
        <fullName evidence="8">MAPEG superfamily protein</fullName>
    </recommendedName>
</protein>
<keyword evidence="2 5" id="KW-0812">Transmembrane</keyword>
<organism evidence="6 7">
    <name type="scientific">Rubrivivax gelatinosus</name>
    <name type="common">Rhodocyclus gelatinosus</name>
    <name type="synonym">Rhodopseudomonas gelatinosa</name>
    <dbReference type="NCBI Taxonomy" id="28068"/>
    <lineage>
        <taxon>Bacteria</taxon>
        <taxon>Pseudomonadati</taxon>
        <taxon>Pseudomonadota</taxon>
        <taxon>Betaproteobacteria</taxon>
        <taxon>Burkholderiales</taxon>
        <taxon>Sphaerotilaceae</taxon>
        <taxon>Rubrivivax</taxon>
    </lineage>
</organism>
<dbReference type="InterPro" id="IPR001129">
    <property type="entry name" value="Membr-assoc_MAPEG"/>
</dbReference>
<dbReference type="OMA" id="HGNATEY"/>
<evidence type="ECO:0000256" key="1">
    <source>
        <dbReference type="ARBA" id="ARBA00004370"/>
    </source>
</evidence>
<sequence>MPFAELHPVALVCTALLGLLLFGLGLAVSGARGRSRRLIGVDDDPDSLLNRLVRAHGNTAEYAPFLGLLFLLLGSRSPSGLVLGLIVAATAARLLLALGLLTARTLSRPSALRFVGAAGTYVTGAWLSLLLLTGA</sequence>
<accession>A0A4R2M6S3</accession>
<evidence type="ECO:0000256" key="3">
    <source>
        <dbReference type="ARBA" id="ARBA00022989"/>
    </source>
</evidence>
<feature type="transmembrane region" description="Helical" evidence="5">
    <location>
        <begin position="6"/>
        <end position="28"/>
    </location>
</feature>
<dbReference type="Proteomes" id="UP000295106">
    <property type="component" value="Unassembled WGS sequence"/>
</dbReference>
<dbReference type="AlphaFoldDB" id="A0A4R2M6S3"/>
<evidence type="ECO:0000256" key="5">
    <source>
        <dbReference type="SAM" id="Phobius"/>
    </source>
</evidence>
<keyword evidence="3 5" id="KW-1133">Transmembrane helix</keyword>
<comment type="caution">
    <text evidence="6">The sequence shown here is derived from an EMBL/GenBank/DDBJ whole genome shotgun (WGS) entry which is preliminary data.</text>
</comment>